<dbReference type="OrthoDB" id="7061537at2"/>
<keyword evidence="2" id="KW-1185">Reference proteome</keyword>
<dbReference type="RefSeq" id="WP_147447795.1">
    <property type="nucleotide sequence ID" value="NZ_RBIL01000001.1"/>
</dbReference>
<comment type="caution">
    <text evidence="1">The sequence shown here is derived from an EMBL/GenBank/DDBJ whole genome shotgun (WGS) entry which is preliminary data.</text>
</comment>
<dbReference type="Proteomes" id="UP000278962">
    <property type="component" value="Unassembled WGS sequence"/>
</dbReference>
<sequence>MSVPPNDLALVRLALVAFSPRLADRWKDWALNIDGTEVVFAVAQESEHQTEILVQAAVPLKYPPKGSGGEVFLPEKERVVAERAIEFAANLVAVGQGRRRHISSPWPPAVLVSAGDAGRRWLATQTSLRRGRLKREIRTKDTIDLPETVLQQLGDRADGLSLMVEALGQRSAMGRFREFVRLFERAFRCPPKRLADPVAAFLHSRFGYDRSELVGWFETMRDPATHADARNEFLLEADVRPVTDRMEQAAYDVLVNKASWRSPDAERRERWCPTSGSFNANGGMFIQQHTTPTTDGLLLDEWGVWPMALAHGVFKTRPSHWWPQVDPRSSDSEGFEIRIVAERDLR</sequence>
<evidence type="ECO:0000313" key="2">
    <source>
        <dbReference type="Proteomes" id="UP000278962"/>
    </source>
</evidence>
<organism evidence="1 2">
    <name type="scientific">Solirubrobacter pauli</name>
    <dbReference type="NCBI Taxonomy" id="166793"/>
    <lineage>
        <taxon>Bacteria</taxon>
        <taxon>Bacillati</taxon>
        <taxon>Actinomycetota</taxon>
        <taxon>Thermoleophilia</taxon>
        <taxon>Solirubrobacterales</taxon>
        <taxon>Solirubrobacteraceae</taxon>
        <taxon>Solirubrobacter</taxon>
    </lineage>
</organism>
<protein>
    <submittedName>
        <fullName evidence="1">Uncharacterized protein</fullName>
    </submittedName>
</protein>
<gene>
    <name evidence="1" type="ORF">C8N24_2844</name>
</gene>
<reference evidence="1 2" key="1">
    <citation type="submission" date="2018-10" db="EMBL/GenBank/DDBJ databases">
        <title>Genomic Encyclopedia of Archaeal and Bacterial Type Strains, Phase II (KMG-II): from individual species to whole genera.</title>
        <authorList>
            <person name="Goeker M."/>
        </authorList>
    </citation>
    <scope>NUCLEOTIDE SEQUENCE [LARGE SCALE GENOMIC DNA]</scope>
    <source>
        <strain evidence="1 2">DSM 14954</strain>
    </source>
</reference>
<proteinExistence type="predicted"/>
<evidence type="ECO:0000313" key="1">
    <source>
        <dbReference type="EMBL" id="RKQ92987.1"/>
    </source>
</evidence>
<name>A0A660LD61_9ACTN</name>
<dbReference type="EMBL" id="RBIL01000001">
    <property type="protein sequence ID" value="RKQ92987.1"/>
    <property type="molecule type" value="Genomic_DNA"/>
</dbReference>
<accession>A0A660LD61</accession>
<dbReference type="AlphaFoldDB" id="A0A660LD61"/>